<evidence type="ECO:0000313" key="2">
    <source>
        <dbReference type="EMBL" id="OGG92829.1"/>
    </source>
</evidence>
<gene>
    <name evidence="2" type="ORF">A2609_03610</name>
</gene>
<proteinExistence type="predicted"/>
<protein>
    <submittedName>
        <fullName evidence="2">Uncharacterized protein</fullName>
    </submittedName>
</protein>
<evidence type="ECO:0000313" key="3">
    <source>
        <dbReference type="Proteomes" id="UP000176867"/>
    </source>
</evidence>
<keyword evidence="1" id="KW-0175">Coiled coil</keyword>
<evidence type="ECO:0000256" key="1">
    <source>
        <dbReference type="SAM" id="Coils"/>
    </source>
</evidence>
<organism evidence="2 3">
    <name type="scientific">Candidatus Kaiserbacteria bacterium RIFOXYD1_FULL_47_14</name>
    <dbReference type="NCBI Taxonomy" id="1798533"/>
    <lineage>
        <taxon>Bacteria</taxon>
        <taxon>Candidatus Kaiseribacteriota</taxon>
    </lineage>
</organism>
<dbReference type="EMBL" id="MFMU01000019">
    <property type="protein sequence ID" value="OGG92829.1"/>
    <property type="molecule type" value="Genomic_DNA"/>
</dbReference>
<accession>A0A1F6G3Z0</accession>
<feature type="coiled-coil region" evidence="1">
    <location>
        <begin position="48"/>
        <end position="82"/>
    </location>
</feature>
<dbReference type="Proteomes" id="UP000176867">
    <property type="component" value="Unassembled WGS sequence"/>
</dbReference>
<dbReference type="AlphaFoldDB" id="A0A1F6G3Z0"/>
<dbReference type="STRING" id="1798533.A2609_03610"/>
<comment type="caution">
    <text evidence="2">The sequence shown here is derived from an EMBL/GenBank/DDBJ whole genome shotgun (WGS) entry which is preliminary data.</text>
</comment>
<dbReference type="Gene3D" id="1.20.5.190">
    <property type="match status" value="1"/>
</dbReference>
<sequence length="110" mass="12259">MLTLADKKYLTDNFATKKEFVGLNGDVEGLQKDVTELKVESTLLQQTVQRLEQGMERTEGKIDKVLNKLDKFVGKVADLEQENKMGAVTLRRHGIQIHELATATGTAISE</sequence>
<name>A0A1F6G3Z0_9BACT</name>
<reference evidence="2 3" key="1">
    <citation type="journal article" date="2016" name="Nat. Commun.">
        <title>Thousands of microbial genomes shed light on interconnected biogeochemical processes in an aquifer system.</title>
        <authorList>
            <person name="Anantharaman K."/>
            <person name="Brown C.T."/>
            <person name="Hug L.A."/>
            <person name="Sharon I."/>
            <person name="Castelle C.J."/>
            <person name="Probst A.J."/>
            <person name="Thomas B.C."/>
            <person name="Singh A."/>
            <person name="Wilkins M.J."/>
            <person name="Karaoz U."/>
            <person name="Brodie E.L."/>
            <person name="Williams K.H."/>
            <person name="Hubbard S.S."/>
            <person name="Banfield J.F."/>
        </authorList>
    </citation>
    <scope>NUCLEOTIDE SEQUENCE [LARGE SCALE GENOMIC DNA]</scope>
</reference>